<gene>
    <name evidence="3" type="ORF">Saso_61300</name>
</gene>
<proteinExistence type="predicted"/>
<feature type="domain" description="DUF317" evidence="2">
    <location>
        <begin position="57"/>
        <end position="114"/>
    </location>
</feature>
<dbReference type="Proteomes" id="UP000649259">
    <property type="component" value="Unassembled WGS sequence"/>
</dbReference>
<evidence type="ECO:0000259" key="2">
    <source>
        <dbReference type="Pfam" id="PF03771"/>
    </source>
</evidence>
<evidence type="ECO:0000313" key="3">
    <source>
        <dbReference type="EMBL" id="GHI64480.1"/>
    </source>
</evidence>
<keyword evidence="4" id="KW-1185">Reference proteome</keyword>
<protein>
    <recommendedName>
        <fullName evidence="2">DUF317 domain-containing protein</fullName>
    </recommendedName>
</protein>
<name>A0ABQ3S8N3_9ACTN</name>
<feature type="compositionally biased region" description="Pro residues" evidence="1">
    <location>
        <begin position="250"/>
        <end position="262"/>
    </location>
</feature>
<feature type="compositionally biased region" description="Pro residues" evidence="1">
    <location>
        <begin position="232"/>
        <end position="242"/>
    </location>
</feature>
<reference evidence="4" key="1">
    <citation type="submission" date="2023-07" db="EMBL/GenBank/DDBJ databases">
        <title>Whole genome shotgun sequence of Streptomyces cacaoi subsp. asoensis NBRC 13813.</title>
        <authorList>
            <person name="Komaki H."/>
            <person name="Tamura T."/>
        </authorList>
    </citation>
    <scope>NUCLEOTIDE SEQUENCE [LARGE SCALE GENOMIC DNA]</scope>
    <source>
        <strain evidence="4">NBRC 13813</strain>
    </source>
</reference>
<evidence type="ECO:0000256" key="1">
    <source>
        <dbReference type="SAM" id="MobiDB-lite"/>
    </source>
</evidence>
<sequence length="278" mass="30225">MKKKQWQGWGPGEQAEQHYLVQPRALAGGGDVRHLSEFLRASGWRDKSKPGGPLHMESPDRTVRVAYDPYVLPGGWTIHGRADGANGEWSAHLGRQAPVEIVAGLTDALTRPRSAHAPNVWAPLQEQNWHTRFEGENYVATSPDGTAWMQYRQNPDGTAMWWTGAQDKQGNGWTANFTPNTPMHLVQAFSTELASPDPVMRPRGASHTARRSAPGRYPSSPPNSAPGSRPASRPPEPPPGPATAPEAPDRAPPPAPMPPPAHEPAADHDTHHPDESQC</sequence>
<organism evidence="3 4">
    <name type="scientific">Streptomyces asoensis</name>
    <dbReference type="NCBI Taxonomy" id="249586"/>
    <lineage>
        <taxon>Bacteria</taxon>
        <taxon>Bacillati</taxon>
        <taxon>Actinomycetota</taxon>
        <taxon>Actinomycetes</taxon>
        <taxon>Kitasatosporales</taxon>
        <taxon>Streptomycetaceae</taxon>
        <taxon>Streptomyces</taxon>
    </lineage>
</organism>
<feature type="region of interest" description="Disordered" evidence="1">
    <location>
        <begin position="195"/>
        <end position="278"/>
    </location>
</feature>
<dbReference type="Pfam" id="PF03771">
    <property type="entry name" value="SPDY"/>
    <property type="match status" value="2"/>
</dbReference>
<evidence type="ECO:0000313" key="4">
    <source>
        <dbReference type="Proteomes" id="UP000649259"/>
    </source>
</evidence>
<feature type="compositionally biased region" description="Basic and acidic residues" evidence="1">
    <location>
        <begin position="264"/>
        <end position="278"/>
    </location>
</feature>
<dbReference type="EMBL" id="BNEB01000005">
    <property type="protein sequence ID" value="GHI64480.1"/>
    <property type="molecule type" value="Genomic_DNA"/>
</dbReference>
<comment type="caution">
    <text evidence="3">The sequence shown here is derived from an EMBL/GenBank/DDBJ whole genome shotgun (WGS) entry which is preliminary data.</text>
</comment>
<feature type="domain" description="DUF317" evidence="2">
    <location>
        <begin position="141"/>
        <end position="199"/>
    </location>
</feature>
<dbReference type="InterPro" id="IPR005523">
    <property type="entry name" value="DUF317_SPDY"/>
</dbReference>
<accession>A0ABQ3S8N3</accession>